<dbReference type="PANTHER" id="PTHR30109">
    <property type="entry name" value="HYDROXYLAMINE REDUCTASE"/>
    <property type="match status" value="1"/>
</dbReference>
<evidence type="ECO:0000256" key="1">
    <source>
        <dbReference type="ARBA" id="ARBA00001966"/>
    </source>
</evidence>
<gene>
    <name evidence="13" type="ORF">CDSM653_01589</name>
</gene>
<evidence type="ECO:0000256" key="8">
    <source>
        <dbReference type="ARBA" id="ARBA00023002"/>
    </source>
</evidence>
<dbReference type="GO" id="GO:0006091">
    <property type="term" value="P:generation of precursor metabolites and energy"/>
    <property type="evidence" value="ECO:0007669"/>
    <property type="project" value="InterPro"/>
</dbReference>
<evidence type="ECO:0000313" key="14">
    <source>
        <dbReference type="Proteomes" id="UP000010146"/>
    </source>
</evidence>
<dbReference type="NCBIfam" id="TIGR01702">
    <property type="entry name" value="CO_DH_cata"/>
    <property type="match status" value="1"/>
</dbReference>
<dbReference type="PANTHER" id="PTHR30109:SF4">
    <property type="entry name" value="CARBON MONOXIDE DEHYDROGENASE"/>
    <property type="match status" value="1"/>
</dbReference>
<keyword evidence="8" id="KW-0560">Oxidoreductase</keyword>
<keyword evidence="5 12" id="KW-0004">4Fe-4S</keyword>
<organism evidence="13 14">
    <name type="scientific">Caldanaerobacter subterraneus subsp. pacificus DSM 12653</name>
    <dbReference type="NCBI Taxonomy" id="391606"/>
    <lineage>
        <taxon>Bacteria</taxon>
        <taxon>Bacillati</taxon>
        <taxon>Bacillota</taxon>
        <taxon>Clostridia</taxon>
        <taxon>Thermoanaerobacterales</taxon>
        <taxon>Thermoanaerobacteraceae</taxon>
        <taxon>Caldanaerobacter</taxon>
    </lineage>
</organism>
<sequence>MKNVHSIDPAVTKMLEIARKQGMETAWDRYLAQKPQCGFGELGICCRNCNMGPCRIDPFGEGPQKGVCGATADTIVARNLLRMIAAGASAHSDHGRDVVETLRGVGTGEAKDYTIKDEKKLMTLCKEFNITTEDKSIHEIAQELGEAALEEFGTQKGYIQTIERVPLQRKEIWKNLGIIPRGIDREIVESLHRTHMGVDHDPASLILHGLRCSLSDGWGGSMLATEFSDVLFGTPRPIRGQCNLGVIREDAVNIVVHGHEPVLSEMLVEAVQDPELEALAKKNGASGINLVGMCCTGNEILMRHGIPSAGNFLHQELAVMTGAIEAMVVDVQCIMPSLAQLASCYHTKFISTSPKAKFPGALHIQFEEHHALDVAREIVRQAIENYPHRNKSRVFIPKETAEYVGGFSVEAILEALGGTWTPLIEAIKSKKIRGIAALVGCNNPKVTHDYNHVNMTKALIAQDVLVVETGCAAIASAKAGLLLPETAQLAGSGLASVCRTLGIPPVLHMGSCVDISRILVMAAAIAKELGVDIADLPIAGAAPEWMSEKAVSIGAYVVASGIFTVLGTVPPVLGSKTVTEILTQKAKYLVGGYFAVEPDPFKAAELIINHIDEKRAALGI</sequence>
<dbReference type="GO" id="GO:0042542">
    <property type="term" value="P:response to hydrogen peroxide"/>
    <property type="evidence" value="ECO:0007669"/>
    <property type="project" value="TreeGrafter"/>
</dbReference>
<dbReference type="GO" id="GO:0051539">
    <property type="term" value="F:4 iron, 4 sulfur cluster binding"/>
    <property type="evidence" value="ECO:0007669"/>
    <property type="project" value="UniProtKB-KW"/>
</dbReference>
<dbReference type="PIRSF" id="PIRSF005023">
    <property type="entry name" value="CODH"/>
    <property type="match status" value="1"/>
</dbReference>
<dbReference type="InterPro" id="IPR011254">
    <property type="entry name" value="Prismane-like_sf"/>
</dbReference>
<keyword evidence="6 12" id="KW-0533">Nickel</keyword>
<dbReference type="InterPro" id="IPR010047">
    <property type="entry name" value="CODH"/>
</dbReference>
<dbReference type="GO" id="GO:0043885">
    <property type="term" value="F:anaerobic carbon-monoxide dehydrogenase activity"/>
    <property type="evidence" value="ECO:0007669"/>
    <property type="project" value="UniProtKB-EC"/>
</dbReference>
<evidence type="ECO:0000256" key="12">
    <source>
        <dbReference type="PIRSR" id="PIRSR005023-1"/>
    </source>
</evidence>
<protein>
    <recommendedName>
        <fullName evidence="4">anaerobic carbon-monoxide dehydrogenase</fullName>
        <ecNumber evidence="4">1.2.7.4</ecNumber>
    </recommendedName>
</protein>
<dbReference type="InterPro" id="IPR004137">
    <property type="entry name" value="HCP/CODH"/>
</dbReference>
<evidence type="ECO:0000256" key="9">
    <source>
        <dbReference type="ARBA" id="ARBA00023004"/>
    </source>
</evidence>
<dbReference type="Gene3D" id="3.40.50.2030">
    <property type="match status" value="2"/>
</dbReference>
<comment type="catalytic activity">
    <reaction evidence="11">
        <text>CO + 2 oxidized [2Fe-2S]-[ferredoxin] + H2O = 2 reduced [2Fe-2S]-[ferredoxin] + CO2 + 2 H(+)</text>
        <dbReference type="Rhea" id="RHEA:21040"/>
        <dbReference type="Rhea" id="RHEA-COMP:10000"/>
        <dbReference type="Rhea" id="RHEA-COMP:10001"/>
        <dbReference type="ChEBI" id="CHEBI:15377"/>
        <dbReference type="ChEBI" id="CHEBI:15378"/>
        <dbReference type="ChEBI" id="CHEBI:16526"/>
        <dbReference type="ChEBI" id="CHEBI:17245"/>
        <dbReference type="ChEBI" id="CHEBI:33737"/>
        <dbReference type="ChEBI" id="CHEBI:33738"/>
        <dbReference type="EC" id="1.2.7.4"/>
    </reaction>
</comment>
<dbReference type="AlphaFoldDB" id="B7R8Q7"/>
<feature type="binding site" evidence="12">
    <location>
        <position position="295"/>
    </location>
    <ligand>
        <name>[Ni-4Fe-4S] cluster</name>
        <dbReference type="ChEBI" id="CHEBI:47739"/>
    </ligand>
</feature>
<dbReference type="RefSeq" id="WP_009610668.1">
    <property type="nucleotide sequence ID" value="NZ_ABXP02000082.1"/>
</dbReference>
<dbReference type="EC" id="1.2.7.4" evidence="4"/>
<dbReference type="EMBL" id="ABXP02000082">
    <property type="protein sequence ID" value="KKC29462.1"/>
    <property type="molecule type" value="Genomic_DNA"/>
</dbReference>
<feature type="binding site" evidence="12">
    <location>
        <position position="45"/>
    </location>
    <ligand>
        <name>[4Fe-4S] cluster</name>
        <dbReference type="ChEBI" id="CHEBI:49883"/>
        <label>1</label>
        <note>ligand shared between dimeric partners</note>
    </ligand>
</feature>
<dbReference type="Gene3D" id="1.20.1270.30">
    <property type="match status" value="1"/>
</dbReference>
<dbReference type="GO" id="GO:0050418">
    <property type="term" value="F:hydroxylamine reductase activity"/>
    <property type="evidence" value="ECO:0007669"/>
    <property type="project" value="TreeGrafter"/>
</dbReference>
<feature type="binding site" evidence="12">
    <location>
        <position position="37"/>
    </location>
    <ligand>
        <name>[4Fe-4S] cluster</name>
        <dbReference type="ChEBI" id="CHEBI:49883"/>
        <label>1</label>
        <note>ligand shared between dimeric partners</note>
    </ligand>
</feature>
<dbReference type="GO" id="GO:0016151">
    <property type="term" value="F:nickel cation binding"/>
    <property type="evidence" value="ECO:0007669"/>
    <property type="project" value="InterPro"/>
</dbReference>
<evidence type="ECO:0000256" key="3">
    <source>
        <dbReference type="ARBA" id="ARBA00011738"/>
    </source>
</evidence>
<dbReference type="Proteomes" id="UP000010146">
    <property type="component" value="Unassembled WGS sequence"/>
</dbReference>
<evidence type="ECO:0000256" key="5">
    <source>
        <dbReference type="ARBA" id="ARBA00022485"/>
    </source>
</evidence>
<feature type="binding site" evidence="12">
    <location>
        <position position="46"/>
    </location>
    <ligand>
        <name>[4Fe-4S] cluster</name>
        <dbReference type="ChEBI" id="CHEBI:49883"/>
        <label>2</label>
    </ligand>
</feature>
<dbReference type="FunFam" id="3.40.50.2030:FF:000005">
    <property type="entry name" value="Carbon monoxide dehydrogenase"/>
    <property type="match status" value="1"/>
</dbReference>
<dbReference type="GO" id="GO:0004601">
    <property type="term" value="F:peroxidase activity"/>
    <property type="evidence" value="ECO:0007669"/>
    <property type="project" value="TreeGrafter"/>
</dbReference>
<feature type="binding site" evidence="12">
    <location>
        <position position="259"/>
    </location>
    <ligand>
        <name>[Ni-4Fe-4S] cluster</name>
        <dbReference type="ChEBI" id="CHEBI:47739"/>
    </ligand>
</feature>
<keyword evidence="10 12" id="KW-0411">Iron-sulfur</keyword>
<evidence type="ECO:0000256" key="2">
    <source>
        <dbReference type="ARBA" id="ARBA00010689"/>
    </source>
</evidence>
<reference evidence="13 14" key="1">
    <citation type="submission" date="2008-07" db="EMBL/GenBank/DDBJ databases">
        <authorList>
            <person name="Gonzalez J."/>
            <person name="Sokolova T."/>
            <person name="Ferriera S."/>
            <person name="Johnson J."/>
            <person name="Kravitz S."/>
            <person name="Beeson K."/>
            <person name="Sutton G."/>
            <person name="Rogers Y.-H."/>
            <person name="Friedman R."/>
            <person name="Frazier M."/>
            <person name="Venter J.C."/>
        </authorList>
    </citation>
    <scope>NUCLEOTIDE SEQUENCE [LARGE SCALE GENOMIC DNA]</scope>
    <source>
        <strain evidence="13 14">DSM 12653</strain>
    </source>
</reference>
<feature type="binding site" evidence="12">
    <location>
        <position position="54"/>
    </location>
    <ligand>
        <name>[4Fe-4S] cluster</name>
        <dbReference type="ChEBI" id="CHEBI:49883"/>
        <label>2</label>
    </ligand>
</feature>
<keyword evidence="7 12" id="KW-0479">Metal-binding</keyword>
<comment type="cofactor">
    <cofactor evidence="1">
        <name>[4Fe-4S] cluster</name>
        <dbReference type="ChEBI" id="CHEBI:49883"/>
    </cofactor>
</comment>
<dbReference type="SUPFAM" id="SSF56821">
    <property type="entry name" value="Prismane protein-like"/>
    <property type="match status" value="1"/>
</dbReference>
<dbReference type="CDD" id="cd01915">
    <property type="entry name" value="CODH"/>
    <property type="match status" value="1"/>
</dbReference>
<dbReference type="InterPro" id="IPR016099">
    <property type="entry name" value="Prismane-like_a/b-sand"/>
</dbReference>
<feature type="binding site" evidence="12">
    <location>
        <position position="49"/>
    </location>
    <ligand>
        <name>[4Fe-4S] cluster</name>
        <dbReference type="ChEBI" id="CHEBI:49883"/>
        <label>2</label>
    </ligand>
</feature>
<dbReference type="FunFam" id="1.20.1270.30:FF:000001">
    <property type="entry name" value="Carbon monoxide dehydrogenase"/>
    <property type="match status" value="1"/>
</dbReference>
<dbReference type="Pfam" id="PF03063">
    <property type="entry name" value="Prismane"/>
    <property type="match status" value="1"/>
</dbReference>
<keyword evidence="9 12" id="KW-0408">Iron</keyword>
<comment type="caution">
    <text evidence="13">The sequence shown here is derived from an EMBL/GenBank/DDBJ whole genome shotgun (WGS) entry which is preliminary data.</text>
</comment>
<name>B7R8Q7_9THEO</name>
<evidence type="ECO:0000256" key="4">
    <source>
        <dbReference type="ARBA" id="ARBA00012819"/>
    </source>
</evidence>
<evidence type="ECO:0000256" key="7">
    <source>
        <dbReference type="ARBA" id="ARBA00022723"/>
    </source>
</evidence>
<comment type="similarity">
    <text evidence="2">Belongs to the Ni-containing carbon monoxide dehydrogenase family.</text>
</comment>
<evidence type="ECO:0000256" key="10">
    <source>
        <dbReference type="ARBA" id="ARBA00023014"/>
    </source>
</evidence>
<feature type="binding site" evidence="12">
    <location>
        <position position="471"/>
    </location>
    <ligand>
        <name>[Ni-4Fe-4S] cluster</name>
        <dbReference type="ChEBI" id="CHEBI:47739"/>
    </ligand>
</feature>
<proteinExistence type="inferred from homology"/>
<feature type="binding site" evidence="12">
    <location>
        <position position="68"/>
    </location>
    <ligand>
        <name>[4Fe-4S] cluster</name>
        <dbReference type="ChEBI" id="CHEBI:49883"/>
        <label>2</label>
    </ligand>
</feature>
<accession>B7R8Q7</accession>
<reference evidence="14" key="3">
    <citation type="submission" date="2015-02" db="EMBL/GenBank/DDBJ databases">
        <title>Genome analysis of three genomes within the thermophilic hydrogenogenic bacterial species Caldanaerobacter subterraneus.</title>
        <authorList>
            <person name="Sant'Anna F.H."/>
            <person name="Lebedinsky A."/>
            <person name="Sokolova T."/>
            <person name="Robb F.T."/>
            <person name="Gonzalez J.M."/>
        </authorList>
    </citation>
    <scope>NUCLEOTIDE SEQUENCE [LARGE SCALE GENOMIC DNA]</scope>
    <source>
        <strain evidence="14">DSM 12653</strain>
    </source>
</reference>
<feature type="binding site" evidence="12">
    <location>
        <position position="333"/>
    </location>
    <ligand>
        <name>[Ni-4Fe-4S] cluster</name>
        <dbReference type="ChEBI" id="CHEBI:47739"/>
    </ligand>
</feature>
<dbReference type="InterPro" id="IPR016101">
    <property type="entry name" value="CO_DH_a-bundle"/>
</dbReference>
<evidence type="ECO:0000256" key="11">
    <source>
        <dbReference type="ARBA" id="ARBA00048733"/>
    </source>
</evidence>
<evidence type="ECO:0000256" key="6">
    <source>
        <dbReference type="ARBA" id="ARBA00022596"/>
    </source>
</evidence>
<feature type="binding site" evidence="12">
    <location>
        <position position="441"/>
    </location>
    <ligand>
        <name>[Ni-4Fe-4S] cluster</name>
        <dbReference type="ChEBI" id="CHEBI:47739"/>
    </ligand>
</feature>
<feature type="binding site" evidence="12">
    <location>
        <position position="512"/>
    </location>
    <ligand>
        <name>[Ni-4Fe-4S] cluster</name>
        <dbReference type="ChEBI" id="CHEBI:47739"/>
    </ligand>
</feature>
<evidence type="ECO:0000313" key="13">
    <source>
        <dbReference type="EMBL" id="KKC29462.1"/>
    </source>
</evidence>
<reference evidence="13 14" key="2">
    <citation type="journal article" date="2015" name="BMC Genomics">
        <title>Analysis of three genomes within the thermophilic bacterial species Caldanaerobacter subterraneus with a focus on carbon monoxide dehydrogenase evolution and hydrolase diversity.</title>
        <authorList>
            <person name="Sant'Anna F.H."/>
            <person name="Lebedinsky A.V."/>
            <person name="Sokolova T.G."/>
            <person name="Robb F.T."/>
            <person name="Gonzalez J.M."/>
        </authorList>
    </citation>
    <scope>NUCLEOTIDE SEQUENCE [LARGE SCALE GENOMIC DNA]</scope>
    <source>
        <strain evidence="13 14">DSM 12653</strain>
    </source>
</reference>
<comment type="subunit">
    <text evidence="3">Homodimer.</text>
</comment>